<dbReference type="VEuPathDB" id="FungiDB:H257_12235"/>
<name>W4FZJ6_APHAT</name>
<dbReference type="AlphaFoldDB" id="W4FZJ6"/>
<organism evidence="1">
    <name type="scientific">Aphanomyces astaci</name>
    <name type="common">Crayfish plague agent</name>
    <dbReference type="NCBI Taxonomy" id="112090"/>
    <lineage>
        <taxon>Eukaryota</taxon>
        <taxon>Sar</taxon>
        <taxon>Stramenopiles</taxon>
        <taxon>Oomycota</taxon>
        <taxon>Saprolegniomycetes</taxon>
        <taxon>Saprolegniales</taxon>
        <taxon>Verrucalvaceae</taxon>
        <taxon>Aphanomyces</taxon>
    </lineage>
</organism>
<dbReference type="GeneID" id="20814231"/>
<protein>
    <submittedName>
        <fullName evidence="1">Uncharacterized protein</fullName>
    </submittedName>
</protein>
<gene>
    <name evidence="1" type="ORF">H257_12235</name>
</gene>
<dbReference type="RefSeq" id="XP_009837686.1">
    <property type="nucleotide sequence ID" value="XM_009839384.1"/>
</dbReference>
<evidence type="ECO:0000313" key="1">
    <source>
        <dbReference type="EMBL" id="ETV72900.1"/>
    </source>
</evidence>
<accession>W4FZJ6</accession>
<proteinExistence type="predicted"/>
<reference evidence="1" key="1">
    <citation type="submission" date="2013-12" db="EMBL/GenBank/DDBJ databases">
        <title>The Genome Sequence of Aphanomyces astaci APO3.</title>
        <authorList>
            <consortium name="The Broad Institute Genomics Platform"/>
            <person name="Russ C."/>
            <person name="Tyler B."/>
            <person name="van West P."/>
            <person name="Dieguez-Uribeondo J."/>
            <person name="Young S.K."/>
            <person name="Zeng Q."/>
            <person name="Gargeya S."/>
            <person name="Fitzgerald M."/>
            <person name="Abouelleil A."/>
            <person name="Alvarado L."/>
            <person name="Chapman S.B."/>
            <person name="Gainer-Dewar J."/>
            <person name="Goldberg J."/>
            <person name="Griggs A."/>
            <person name="Gujja S."/>
            <person name="Hansen M."/>
            <person name="Howarth C."/>
            <person name="Imamovic A."/>
            <person name="Ireland A."/>
            <person name="Larimer J."/>
            <person name="McCowan C."/>
            <person name="Murphy C."/>
            <person name="Pearson M."/>
            <person name="Poon T.W."/>
            <person name="Priest M."/>
            <person name="Roberts A."/>
            <person name="Saif S."/>
            <person name="Shea T."/>
            <person name="Sykes S."/>
            <person name="Wortman J."/>
            <person name="Nusbaum C."/>
            <person name="Birren B."/>
        </authorList>
    </citation>
    <scope>NUCLEOTIDE SEQUENCE [LARGE SCALE GENOMIC DNA]</scope>
    <source>
        <strain evidence="1">APO3</strain>
    </source>
</reference>
<dbReference type="EMBL" id="KI913152">
    <property type="protein sequence ID" value="ETV72900.1"/>
    <property type="molecule type" value="Genomic_DNA"/>
</dbReference>
<sequence>MAATKGHLDVMERLHANRSEGGSPCEFSGAAAARCLDGMQWLVTHRPDDNCFDEAMLAASGKVIGWLLSQVAIWSWPNSLMAMASHTPERWMWLHHAVIARARVASRLMCRRRLWTNPPRTAILELSNGFTNIDARAAPPRPWIVRLKKDISALCSGYIGTERKVVQPTL</sequence>
<dbReference type="OrthoDB" id="74529at2759"/>